<comment type="cofactor">
    <cofactor evidence="1">
        <name>FAD</name>
        <dbReference type="ChEBI" id="CHEBI:57692"/>
    </cofactor>
</comment>
<dbReference type="InterPro" id="IPR016156">
    <property type="entry name" value="FAD/NAD-linked_Rdtase_dimer_sf"/>
</dbReference>
<dbReference type="GO" id="GO:0005737">
    <property type="term" value="C:cytoplasm"/>
    <property type="evidence" value="ECO:0007669"/>
    <property type="project" value="TreeGrafter"/>
</dbReference>
<dbReference type="EMBL" id="VHJK01000001">
    <property type="protein sequence ID" value="TRD11253.1"/>
    <property type="molecule type" value="Genomic_DNA"/>
</dbReference>
<evidence type="ECO:0000313" key="7">
    <source>
        <dbReference type="EMBL" id="TRD11253.1"/>
    </source>
</evidence>
<evidence type="ECO:0000256" key="4">
    <source>
        <dbReference type="ARBA" id="ARBA00023002"/>
    </source>
</evidence>
<dbReference type="Pfam" id="PF14759">
    <property type="entry name" value="Reductase_C"/>
    <property type="match status" value="1"/>
</dbReference>
<dbReference type="GO" id="GO:0016651">
    <property type="term" value="F:oxidoreductase activity, acting on NAD(P)H"/>
    <property type="evidence" value="ECO:0007669"/>
    <property type="project" value="TreeGrafter"/>
</dbReference>
<organism evidence="7 8">
    <name type="scientific">Erythrobacter insulae</name>
    <dbReference type="NCBI Taxonomy" id="2584124"/>
    <lineage>
        <taxon>Bacteria</taxon>
        <taxon>Pseudomonadati</taxon>
        <taxon>Pseudomonadota</taxon>
        <taxon>Alphaproteobacteria</taxon>
        <taxon>Sphingomonadales</taxon>
        <taxon>Erythrobacteraceae</taxon>
        <taxon>Erythrobacter/Porphyrobacter group</taxon>
        <taxon>Erythrobacter</taxon>
    </lineage>
</organism>
<dbReference type="InterPro" id="IPR036188">
    <property type="entry name" value="FAD/NAD-bd_sf"/>
</dbReference>
<proteinExistence type="predicted"/>
<dbReference type="PANTHER" id="PTHR43557:SF2">
    <property type="entry name" value="RIESKE DOMAIN-CONTAINING PROTEIN-RELATED"/>
    <property type="match status" value="1"/>
</dbReference>
<name>A0A547PAU3_9SPHN</name>
<dbReference type="OrthoDB" id="7809559at2"/>
<evidence type="ECO:0000259" key="5">
    <source>
        <dbReference type="Pfam" id="PF07992"/>
    </source>
</evidence>
<dbReference type="Pfam" id="PF07992">
    <property type="entry name" value="Pyr_redox_2"/>
    <property type="match status" value="1"/>
</dbReference>
<dbReference type="InterPro" id="IPR050446">
    <property type="entry name" value="FAD-oxidoreductase/Apoptosis"/>
</dbReference>
<protein>
    <submittedName>
        <fullName evidence="7">NAD(P)/FAD-dependent oxidoreductase</fullName>
    </submittedName>
</protein>
<feature type="domain" description="FAD/NAD(P)-binding" evidence="5">
    <location>
        <begin position="12"/>
        <end position="312"/>
    </location>
</feature>
<dbReference type="SUPFAM" id="SSF55424">
    <property type="entry name" value="FAD/NAD-linked reductases, dimerisation (C-terminal) domain"/>
    <property type="match status" value="1"/>
</dbReference>
<dbReference type="InterPro" id="IPR023753">
    <property type="entry name" value="FAD/NAD-binding_dom"/>
</dbReference>
<feature type="domain" description="Reductase C-terminal" evidence="6">
    <location>
        <begin position="331"/>
        <end position="416"/>
    </location>
</feature>
<evidence type="ECO:0000256" key="2">
    <source>
        <dbReference type="ARBA" id="ARBA00022630"/>
    </source>
</evidence>
<dbReference type="Gene3D" id="3.30.390.30">
    <property type="match status" value="1"/>
</dbReference>
<dbReference type="Gene3D" id="3.50.50.60">
    <property type="entry name" value="FAD/NAD(P)-binding domain"/>
    <property type="match status" value="2"/>
</dbReference>
<dbReference type="RefSeq" id="WP_142787519.1">
    <property type="nucleotide sequence ID" value="NZ_VHJK01000001.1"/>
</dbReference>
<dbReference type="PRINTS" id="PR00411">
    <property type="entry name" value="PNDRDTASEI"/>
</dbReference>
<keyword evidence="8" id="KW-1185">Reference proteome</keyword>
<gene>
    <name evidence="7" type="ORF">FGU71_04905</name>
</gene>
<accession>A0A547PAU3</accession>
<dbReference type="Proteomes" id="UP000316343">
    <property type="component" value="Unassembled WGS sequence"/>
</dbReference>
<evidence type="ECO:0000313" key="8">
    <source>
        <dbReference type="Proteomes" id="UP000316343"/>
    </source>
</evidence>
<reference evidence="7 8" key="1">
    <citation type="submission" date="2019-06" db="EMBL/GenBank/DDBJ databases">
        <title>Erythrobacter insulae sp. nov., isolated from a tidal flat.</title>
        <authorList>
            <person name="Yoon J.-H."/>
        </authorList>
    </citation>
    <scope>NUCLEOTIDE SEQUENCE [LARGE SCALE GENOMIC DNA]</scope>
    <source>
        <strain evidence="7 8">JBTF-M21</strain>
    </source>
</reference>
<evidence type="ECO:0000256" key="3">
    <source>
        <dbReference type="ARBA" id="ARBA00022827"/>
    </source>
</evidence>
<evidence type="ECO:0000256" key="1">
    <source>
        <dbReference type="ARBA" id="ARBA00001974"/>
    </source>
</evidence>
<dbReference type="PANTHER" id="PTHR43557">
    <property type="entry name" value="APOPTOSIS-INDUCING FACTOR 1"/>
    <property type="match status" value="1"/>
</dbReference>
<dbReference type="AlphaFoldDB" id="A0A547PAU3"/>
<dbReference type="InterPro" id="IPR028202">
    <property type="entry name" value="Reductase_C"/>
</dbReference>
<keyword evidence="2" id="KW-0285">Flavoprotein</keyword>
<keyword evidence="3" id="KW-0274">FAD</keyword>
<sequence>MTQAGTAPDYADVVIVGTGHGGAQAAIALRQQGHEGSIMMIGRDSMPPYERPPLSKEYLAGDKVFERIMIRPEKFWADKNVALRLGSGVSEIDPAAHTVTLSDGSTIGYRKLIWSGGGDPRRLGCSGANLKGVFYVRDKRDADAMMAALQSGSKRAVVIGGGYIGLEAAAVLRKLDCEVTLVEMLPRVLARVAGEDLSRFYEAEHRRQGVDLRLKTGIAEITGTDGKVSSVLLDTGETVPCDMVVVGIGIVPAVAPLIAAGAAGSNGVDVDFCCRTTLDDVYAIGDCAAHANPYADSAVIRLESVQNAHDMANTVAKAIMGDKQEYNALPWFWSNQYDLKLQTAGLSLGYDETVLRGDPETRKFTVAYLKEGKPIAFDCVGAMKDYVQGRKLLEAGTDSIDRAVLSDPDVPIKELM</sequence>
<keyword evidence="4" id="KW-0560">Oxidoreductase</keyword>
<comment type="caution">
    <text evidence="7">The sequence shown here is derived from an EMBL/GenBank/DDBJ whole genome shotgun (WGS) entry which is preliminary data.</text>
</comment>
<dbReference type="SUPFAM" id="SSF51905">
    <property type="entry name" value="FAD/NAD(P)-binding domain"/>
    <property type="match status" value="2"/>
</dbReference>
<evidence type="ECO:0000259" key="6">
    <source>
        <dbReference type="Pfam" id="PF14759"/>
    </source>
</evidence>
<dbReference type="PRINTS" id="PR00368">
    <property type="entry name" value="FADPNR"/>
</dbReference>